<dbReference type="PANTHER" id="PTHR35041">
    <property type="entry name" value="MEDIATOR OF RNA POLYMERASE II TRANSCRIPTION SUBUNIT 1"/>
    <property type="match status" value="1"/>
</dbReference>
<organism evidence="3 4">
    <name type="scientific">Corynascus novoguineensis</name>
    <dbReference type="NCBI Taxonomy" id="1126955"/>
    <lineage>
        <taxon>Eukaryota</taxon>
        <taxon>Fungi</taxon>
        <taxon>Dikarya</taxon>
        <taxon>Ascomycota</taxon>
        <taxon>Pezizomycotina</taxon>
        <taxon>Sordariomycetes</taxon>
        <taxon>Sordariomycetidae</taxon>
        <taxon>Sordariales</taxon>
        <taxon>Chaetomiaceae</taxon>
        <taxon>Corynascus</taxon>
    </lineage>
</organism>
<feature type="region of interest" description="Disordered" evidence="1">
    <location>
        <begin position="112"/>
        <end position="135"/>
    </location>
</feature>
<feature type="transmembrane region" description="Helical" evidence="2">
    <location>
        <begin position="284"/>
        <end position="306"/>
    </location>
</feature>
<proteinExistence type="predicted"/>
<feature type="transmembrane region" description="Helical" evidence="2">
    <location>
        <begin position="187"/>
        <end position="205"/>
    </location>
</feature>
<keyword evidence="4" id="KW-1185">Reference proteome</keyword>
<accession>A0AAN7HJD9</accession>
<dbReference type="AlphaFoldDB" id="A0AAN7HJD9"/>
<keyword evidence="2" id="KW-1133">Transmembrane helix</keyword>
<dbReference type="PANTHER" id="PTHR35041:SF3">
    <property type="entry name" value="FORMYLMETHIONINE DEFORMYLASE-LIKE PROTEIN"/>
    <property type="match status" value="1"/>
</dbReference>
<keyword evidence="2" id="KW-0812">Transmembrane</keyword>
<feature type="transmembrane region" description="Helical" evidence="2">
    <location>
        <begin position="225"/>
        <end position="242"/>
    </location>
</feature>
<sequence length="919" mass="100483">MEQRPSGQAQPDYSSYDPYLQHHEPERGGGQGGNSGWDPMAPTPDPTAVSPASPPEHSQVSFAPVSSPSRETAAGATGSNMPSSVGLGIESSDGAPQFPGYRHQYYAISRDSLQQDSDSPSASPPPVHHTSKSNITAYDYPVASPDGTPYYFPHPYDGAPPGGQGNSRLDRLRDSTGWRMASSGWRMYVMFFLGLAFAIGHHAFYTSLDGKLADDQIRMMRFGGLLSYAAKASLVAAVVFAYQQQIWVTVIHNTLRLRTIDSLFAGVNEPQSLLNWEFVTKARVAVCLAGLAWLFPLTVILTPATLTVAPRTEVKHDQCYGVRTLNFEAEKDKNWRMLDRLNGYRRLSLSLWNSTVADSVGLVDTPFNETFFDYWTESSAPLDLVTAQSALTGTVIPRRDVALETCGGGWNCSYTISFKAPGYKCSELARGRKLDEDALKRQGVPFNAGELVPNGNFGYIAVVDEGEYASNQLDVLPGGMPKMKPPYPKHLGAFRTEPVLWIGYSEQTTPGKPPENRTAPGWDTAFEAAVFRCEHYLTNYTVQFNHTFSGQTAQVVKRDYLHPIIDTQFVPNRDADDGTKDNTTATPQSNYVLPLDVDKYRITAGYHSLGKRMRAYINGQIQYTPYAMVESDAANTRLINTETYLPVPNLMSEIRAFYENMTLSLLSNPQFLIVSWAAQPDQPSGVTTPANFSAPGGDSATAAAAADDDDNDDDDDDVNDDSASSPNSRADNDNDEITMPTYPCTRTRVANAYVYNQRDLWIAYAAAVGAALFAVVLGSAALAQNDFRPRDTHVSSLVAATRAPHLDALPWNSKAASKWGEVPPEVLDVELRYGVVVAEDNGATPGLGMWMGAAAANSPGRSWWSPRTPTVSGRLYYGFAPSDVLERTRAATFGPGKPRNRLSAFSFNKNFQEHDGRGP</sequence>
<comment type="caution">
    <text evidence="3">The sequence shown here is derived from an EMBL/GenBank/DDBJ whole genome shotgun (WGS) entry which is preliminary data.</text>
</comment>
<feature type="region of interest" description="Disordered" evidence="1">
    <location>
        <begin position="684"/>
        <end position="741"/>
    </location>
</feature>
<protein>
    <submittedName>
        <fullName evidence="3">Formylmethionine deformylase-like protein</fullName>
    </submittedName>
</protein>
<gene>
    <name evidence="3" type="ORF">C7999DRAFT_31600</name>
</gene>
<dbReference type="Proteomes" id="UP001303647">
    <property type="component" value="Unassembled WGS sequence"/>
</dbReference>
<dbReference type="EMBL" id="MU857645">
    <property type="protein sequence ID" value="KAK4247922.1"/>
    <property type="molecule type" value="Genomic_DNA"/>
</dbReference>
<evidence type="ECO:0000313" key="3">
    <source>
        <dbReference type="EMBL" id="KAK4247922.1"/>
    </source>
</evidence>
<feature type="compositionally biased region" description="Polar residues" evidence="1">
    <location>
        <begin position="56"/>
        <end position="70"/>
    </location>
</feature>
<evidence type="ECO:0000256" key="1">
    <source>
        <dbReference type="SAM" id="MobiDB-lite"/>
    </source>
</evidence>
<reference evidence="3" key="2">
    <citation type="submission" date="2023-05" db="EMBL/GenBank/DDBJ databases">
        <authorList>
            <consortium name="Lawrence Berkeley National Laboratory"/>
            <person name="Steindorff A."/>
            <person name="Hensen N."/>
            <person name="Bonometti L."/>
            <person name="Westerberg I."/>
            <person name="Brannstrom I.O."/>
            <person name="Guillou S."/>
            <person name="Cros-Aarteil S."/>
            <person name="Calhoun S."/>
            <person name="Haridas S."/>
            <person name="Kuo A."/>
            <person name="Mondo S."/>
            <person name="Pangilinan J."/>
            <person name="Riley R."/>
            <person name="Labutti K."/>
            <person name="Andreopoulos B."/>
            <person name="Lipzen A."/>
            <person name="Chen C."/>
            <person name="Yanf M."/>
            <person name="Daum C."/>
            <person name="Ng V."/>
            <person name="Clum A."/>
            <person name="Ohm R."/>
            <person name="Martin F."/>
            <person name="Silar P."/>
            <person name="Natvig D."/>
            <person name="Lalanne C."/>
            <person name="Gautier V."/>
            <person name="Ament-Velasquez S.L."/>
            <person name="Kruys A."/>
            <person name="Hutchinson M.I."/>
            <person name="Powell A.J."/>
            <person name="Barry K."/>
            <person name="Miller A.N."/>
            <person name="Grigoriev I.V."/>
            <person name="Debuchy R."/>
            <person name="Gladieux P."/>
            <person name="Thoren M.H."/>
            <person name="Johannesson H."/>
        </authorList>
    </citation>
    <scope>NUCLEOTIDE SEQUENCE</scope>
    <source>
        <strain evidence="3">CBS 359.72</strain>
    </source>
</reference>
<evidence type="ECO:0000256" key="2">
    <source>
        <dbReference type="SAM" id="Phobius"/>
    </source>
</evidence>
<feature type="transmembrane region" description="Helical" evidence="2">
    <location>
        <begin position="761"/>
        <end position="783"/>
    </location>
</feature>
<feature type="compositionally biased region" description="Polar residues" evidence="1">
    <location>
        <begin position="1"/>
        <end position="13"/>
    </location>
</feature>
<name>A0AAN7HJD9_9PEZI</name>
<keyword evidence="2" id="KW-0472">Membrane</keyword>
<feature type="compositionally biased region" description="Acidic residues" evidence="1">
    <location>
        <begin position="706"/>
        <end position="720"/>
    </location>
</feature>
<evidence type="ECO:0000313" key="4">
    <source>
        <dbReference type="Proteomes" id="UP001303647"/>
    </source>
</evidence>
<feature type="region of interest" description="Disordered" evidence="1">
    <location>
        <begin position="1"/>
        <end position="100"/>
    </location>
</feature>
<reference evidence="3" key="1">
    <citation type="journal article" date="2023" name="Mol. Phylogenet. Evol.">
        <title>Genome-scale phylogeny and comparative genomics of the fungal order Sordariales.</title>
        <authorList>
            <person name="Hensen N."/>
            <person name="Bonometti L."/>
            <person name="Westerberg I."/>
            <person name="Brannstrom I.O."/>
            <person name="Guillou S."/>
            <person name="Cros-Aarteil S."/>
            <person name="Calhoun S."/>
            <person name="Haridas S."/>
            <person name="Kuo A."/>
            <person name="Mondo S."/>
            <person name="Pangilinan J."/>
            <person name="Riley R."/>
            <person name="LaButti K."/>
            <person name="Andreopoulos B."/>
            <person name="Lipzen A."/>
            <person name="Chen C."/>
            <person name="Yan M."/>
            <person name="Daum C."/>
            <person name="Ng V."/>
            <person name="Clum A."/>
            <person name="Steindorff A."/>
            <person name="Ohm R.A."/>
            <person name="Martin F."/>
            <person name="Silar P."/>
            <person name="Natvig D.O."/>
            <person name="Lalanne C."/>
            <person name="Gautier V."/>
            <person name="Ament-Velasquez S.L."/>
            <person name="Kruys A."/>
            <person name="Hutchinson M.I."/>
            <person name="Powell A.J."/>
            <person name="Barry K."/>
            <person name="Miller A.N."/>
            <person name="Grigoriev I.V."/>
            <person name="Debuchy R."/>
            <person name="Gladieux P."/>
            <person name="Hiltunen Thoren M."/>
            <person name="Johannesson H."/>
        </authorList>
    </citation>
    <scope>NUCLEOTIDE SEQUENCE</scope>
    <source>
        <strain evidence="3">CBS 359.72</strain>
    </source>
</reference>
<feature type="compositionally biased region" description="Low complexity" evidence="1">
    <location>
        <begin position="112"/>
        <end position="121"/>
    </location>
</feature>